<sequence>HAEGVISEELCIQLGPRRDPAPNVPIPQEDPRGGGSGSNTGARSGPSGSRPGPSGSRPGPSQELPQDPNPENPHETVNIESEQY</sequence>
<evidence type="ECO:0000256" key="1">
    <source>
        <dbReference type="SAM" id="MobiDB-lite"/>
    </source>
</evidence>
<proteinExistence type="predicted"/>
<feature type="non-terminal residue" evidence="2">
    <location>
        <position position="84"/>
    </location>
</feature>
<feature type="non-terminal residue" evidence="2">
    <location>
        <position position="1"/>
    </location>
</feature>
<feature type="compositionally biased region" description="Low complexity" evidence="1">
    <location>
        <begin position="43"/>
        <end position="61"/>
    </location>
</feature>
<evidence type="ECO:0000313" key="3">
    <source>
        <dbReference type="Proteomes" id="UP000789508"/>
    </source>
</evidence>
<comment type="caution">
    <text evidence="2">The sequence shown here is derived from an EMBL/GenBank/DDBJ whole genome shotgun (WGS) entry which is preliminary data.</text>
</comment>
<keyword evidence="3" id="KW-1185">Reference proteome</keyword>
<feature type="region of interest" description="Disordered" evidence="1">
    <location>
        <begin position="1"/>
        <end position="84"/>
    </location>
</feature>
<accession>A0A9N9P1Q6</accession>
<dbReference type="AlphaFoldDB" id="A0A9N9P1Q6"/>
<name>A0A9N9P1Q6_9GLOM</name>
<evidence type="ECO:0000313" key="2">
    <source>
        <dbReference type="EMBL" id="CAG8779972.1"/>
    </source>
</evidence>
<protein>
    <submittedName>
        <fullName evidence="2">8746_t:CDS:1</fullName>
    </submittedName>
</protein>
<dbReference type="Proteomes" id="UP000789508">
    <property type="component" value="Unassembled WGS sequence"/>
</dbReference>
<gene>
    <name evidence="2" type="ORF">ALEPTO_LOCUS14624</name>
</gene>
<dbReference type="EMBL" id="CAJVPS010058330">
    <property type="protein sequence ID" value="CAG8779972.1"/>
    <property type="molecule type" value="Genomic_DNA"/>
</dbReference>
<organism evidence="2 3">
    <name type="scientific">Ambispora leptoticha</name>
    <dbReference type="NCBI Taxonomy" id="144679"/>
    <lineage>
        <taxon>Eukaryota</taxon>
        <taxon>Fungi</taxon>
        <taxon>Fungi incertae sedis</taxon>
        <taxon>Mucoromycota</taxon>
        <taxon>Glomeromycotina</taxon>
        <taxon>Glomeromycetes</taxon>
        <taxon>Archaeosporales</taxon>
        <taxon>Ambisporaceae</taxon>
        <taxon>Ambispora</taxon>
    </lineage>
</organism>
<reference evidence="2" key="1">
    <citation type="submission" date="2021-06" db="EMBL/GenBank/DDBJ databases">
        <authorList>
            <person name="Kallberg Y."/>
            <person name="Tangrot J."/>
            <person name="Rosling A."/>
        </authorList>
    </citation>
    <scope>NUCLEOTIDE SEQUENCE</scope>
    <source>
        <strain evidence="2">FL130A</strain>
    </source>
</reference>